<reference evidence="3" key="1">
    <citation type="submission" date="2016-09" db="EMBL/GenBank/DDBJ databases">
        <authorList>
            <person name="Strepis N."/>
        </authorList>
    </citation>
    <scope>NUCLEOTIDE SEQUENCE [LARGE SCALE GENOMIC DNA]</scope>
</reference>
<dbReference type="STRING" id="1892869.ACGLYG10_2048"/>
<dbReference type="Proteomes" id="UP000184291">
    <property type="component" value="Unassembled WGS sequence"/>
</dbReference>
<name>A0A1M4S0S6_9ACTO</name>
<evidence type="ECO:0000313" key="2">
    <source>
        <dbReference type="EMBL" id="SHE25812.1"/>
    </source>
</evidence>
<feature type="signal peptide" evidence="1">
    <location>
        <begin position="1"/>
        <end position="25"/>
    </location>
</feature>
<protein>
    <recommendedName>
        <fullName evidence="4">Secreted protein</fullName>
    </recommendedName>
</protein>
<keyword evidence="1" id="KW-0732">Signal</keyword>
<evidence type="ECO:0000256" key="1">
    <source>
        <dbReference type="SAM" id="SignalP"/>
    </source>
</evidence>
<evidence type="ECO:0008006" key="4">
    <source>
        <dbReference type="Google" id="ProtNLM"/>
    </source>
</evidence>
<keyword evidence="3" id="KW-1185">Reference proteome</keyword>
<feature type="chain" id="PRO_5009907252" description="Secreted protein" evidence="1">
    <location>
        <begin position="26"/>
        <end position="75"/>
    </location>
</feature>
<proteinExistence type="predicted"/>
<gene>
    <name evidence="2" type="ORF">ACGLYG10_2048</name>
</gene>
<dbReference type="AlphaFoldDB" id="A0A1M4S0S6"/>
<accession>A0A1M4S0S6</accession>
<organism evidence="2 3">
    <name type="scientific">Actinomyces glycerinitolerans</name>
    <dbReference type="NCBI Taxonomy" id="1892869"/>
    <lineage>
        <taxon>Bacteria</taxon>
        <taxon>Bacillati</taxon>
        <taxon>Actinomycetota</taxon>
        <taxon>Actinomycetes</taxon>
        <taxon>Actinomycetales</taxon>
        <taxon>Actinomycetaceae</taxon>
        <taxon>Actinomyces</taxon>
    </lineage>
</organism>
<evidence type="ECO:0000313" key="3">
    <source>
        <dbReference type="Proteomes" id="UP000184291"/>
    </source>
</evidence>
<sequence>MMRRATAGMLLVAALVGGAVPQVTAEPVAADVSSMLAVVAVEGSAGGTLNSWGSDTDGGHEVLCILLPSYCKYWR</sequence>
<dbReference type="EMBL" id="FQTT01000011">
    <property type="protein sequence ID" value="SHE25812.1"/>
    <property type="molecule type" value="Genomic_DNA"/>
</dbReference>